<organism evidence="1 2">
    <name type="scientific">Zalaria obscura</name>
    <dbReference type="NCBI Taxonomy" id="2024903"/>
    <lineage>
        <taxon>Eukaryota</taxon>
        <taxon>Fungi</taxon>
        <taxon>Dikarya</taxon>
        <taxon>Ascomycota</taxon>
        <taxon>Pezizomycotina</taxon>
        <taxon>Dothideomycetes</taxon>
        <taxon>Dothideomycetidae</taxon>
        <taxon>Dothideales</taxon>
        <taxon>Zalariaceae</taxon>
        <taxon>Zalaria</taxon>
    </lineage>
</organism>
<reference evidence="1" key="1">
    <citation type="submission" date="2024-02" db="EMBL/GenBank/DDBJ databases">
        <title>Metagenome Assembled Genome of Zalaria obscura JY119.</title>
        <authorList>
            <person name="Vighnesh L."/>
            <person name="Jagadeeshwari U."/>
            <person name="Venkata Ramana C."/>
            <person name="Sasikala C."/>
        </authorList>
    </citation>
    <scope>NUCLEOTIDE SEQUENCE</scope>
    <source>
        <strain evidence="1">JY119</strain>
    </source>
</reference>
<keyword evidence="2" id="KW-1185">Reference proteome</keyword>
<accession>A0ACC3SCE2</accession>
<protein>
    <submittedName>
        <fullName evidence="1">Uncharacterized protein</fullName>
    </submittedName>
</protein>
<name>A0ACC3SCE2_9PEZI</name>
<proteinExistence type="predicted"/>
<gene>
    <name evidence="1" type="ORF">M8818_004723</name>
</gene>
<sequence length="776" mass="88778">MPPPSRSWSEGIVTAKSQRRTFFNLFPKAAKDISDADYDPGIEKMMEFAKRKRLDARLPPAQEMARAFRRYFANASATERPVEDEQMQYILQTFEYLQQEGKIEGLGYPFLEQTLSHIATYSTRRDSEVHRRFATLVYEEGTKLWKASNDENSTNWVLFRLYAEVMSKSGGTSTARDVLTTKLTVPGLLPAKWKPSERTTIARVFAVLLTGFSFEHKEEDMVSLIDRGLQRIPSLSESITLHRVMAVHYADLDKITQTKHWYDQYMEAAAKRSNKEGMWNVEIHESVLRLCLRKQEIEWGQTIIRHLTSRPPAKEVWDLLFEWAAGTGKGVDEVDRMMDVMERQNEDKSTGISPDVDTINRLVEFAITRNDPYMAERFIQIGRKRNIEPNAKTLVLQMDYRLSVNDVDGALIAYKHLQSHDLSDNKDVPTVNRLLCAMCASGRHDFDSIMNVAADLSDRQARFEATTVSALAVLHLSRGELHDVIDLLNTHTFRYSIAERKHVRDSIIAYCLNPATPTADAWEAYNIFRQVFDETPREQRTQMMNEFFRRRRPDMSVHVFNHMRTHTRADTIPTTETYITCLVGIARLRDEESLENVHNQLKLDWSIEPDTRVLNALMLAYTSVEKSQRALGFWDDITASKEGPTMNSIHLALKACERAPWGDRKARGIWQQLSRAGIELDADLWASYAGALAGNGNVSGTIEVLEQALEKGTLGQMNAMIIGCFYNSAPGAVKKADTEAWAKERFPKLWEELQGLGMVTNTLEYPFFRLNRSFSP</sequence>
<comment type="caution">
    <text evidence="1">The sequence shown here is derived from an EMBL/GenBank/DDBJ whole genome shotgun (WGS) entry which is preliminary data.</text>
</comment>
<dbReference type="EMBL" id="JAMKPW020000022">
    <property type="protein sequence ID" value="KAK8206888.1"/>
    <property type="molecule type" value="Genomic_DNA"/>
</dbReference>
<dbReference type="Proteomes" id="UP001320706">
    <property type="component" value="Unassembled WGS sequence"/>
</dbReference>
<evidence type="ECO:0000313" key="2">
    <source>
        <dbReference type="Proteomes" id="UP001320706"/>
    </source>
</evidence>
<evidence type="ECO:0000313" key="1">
    <source>
        <dbReference type="EMBL" id="KAK8206888.1"/>
    </source>
</evidence>